<dbReference type="InterPro" id="IPR036097">
    <property type="entry name" value="HisK_dim/P_sf"/>
</dbReference>
<sequence>MKKVELESILKSFILFFVSQLFLVSALFFVDYKKEIEVVDDTIFSQMRICSFDLSCQEYQIDFASADKHELYKLYKEKDALSAYFSIPNSTENILKIYLPISAYNKIIKELLWDFILKFIIVVFVILLLSIGFSIYTISPLRNALRLTEEFIKDILHDFNTPLSTLRLNAAMLKKELPKNKKIQRIEDSVGNILSLQSHLRSYLRNHTSQQESFNLSALLADRISLIEVNFKSIRFVMDVNTAISLRTNRDAFSRIIDNILSNAAKYNTKLGMVTLICKGGSLEIKDTGKGIKNPKRVFDRFYKEQERGIGIGLHIVQKLCDELKINIRLSSTVNTGTSFFLDLNNLVENRCDI</sequence>
<dbReference type="InterPro" id="IPR003594">
    <property type="entry name" value="HATPase_dom"/>
</dbReference>
<dbReference type="Gene3D" id="3.30.565.10">
    <property type="entry name" value="Histidine kinase-like ATPase, C-terminal domain"/>
    <property type="match status" value="1"/>
</dbReference>
<comment type="catalytic activity">
    <reaction evidence="1">
        <text>ATP + protein L-histidine = ADP + protein N-phospho-L-histidine.</text>
        <dbReference type="EC" id="2.7.13.3"/>
    </reaction>
</comment>
<keyword evidence="9 11" id="KW-1133">Transmembrane helix</keyword>
<evidence type="ECO:0000256" key="1">
    <source>
        <dbReference type="ARBA" id="ARBA00000085"/>
    </source>
</evidence>
<evidence type="ECO:0000256" key="5">
    <source>
        <dbReference type="ARBA" id="ARBA00022553"/>
    </source>
</evidence>
<evidence type="ECO:0000256" key="4">
    <source>
        <dbReference type="ARBA" id="ARBA00022475"/>
    </source>
</evidence>
<dbReference type="EMBL" id="FPHF01000026">
    <property type="protein sequence ID" value="SFV53815.1"/>
    <property type="molecule type" value="Genomic_DNA"/>
</dbReference>
<evidence type="ECO:0000256" key="7">
    <source>
        <dbReference type="ARBA" id="ARBA00022692"/>
    </source>
</evidence>
<gene>
    <name evidence="13" type="ORF">MNB_SM-4-400</name>
</gene>
<accession>A0A1W1BJZ5</accession>
<evidence type="ECO:0000256" key="9">
    <source>
        <dbReference type="ARBA" id="ARBA00022989"/>
    </source>
</evidence>
<feature type="domain" description="Histidine kinase" evidence="12">
    <location>
        <begin position="154"/>
        <end position="348"/>
    </location>
</feature>
<dbReference type="GO" id="GO:0000155">
    <property type="term" value="F:phosphorelay sensor kinase activity"/>
    <property type="evidence" value="ECO:0007669"/>
    <property type="project" value="InterPro"/>
</dbReference>
<proteinExistence type="predicted"/>
<dbReference type="GO" id="GO:0005886">
    <property type="term" value="C:plasma membrane"/>
    <property type="evidence" value="ECO:0007669"/>
    <property type="project" value="UniProtKB-SubCell"/>
</dbReference>
<name>A0A1W1BJZ5_9ZZZZ</name>
<dbReference type="InterPro" id="IPR004358">
    <property type="entry name" value="Sig_transdc_His_kin-like_C"/>
</dbReference>
<dbReference type="InterPro" id="IPR050351">
    <property type="entry name" value="BphY/WalK/GraS-like"/>
</dbReference>
<comment type="subcellular location">
    <subcellularLocation>
        <location evidence="2">Cell membrane</location>
        <topology evidence="2">Multi-pass membrane protein</topology>
    </subcellularLocation>
</comment>
<keyword evidence="10 11" id="KW-0472">Membrane</keyword>
<evidence type="ECO:0000256" key="8">
    <source>
        <dbReference type="ARBA" id="ARBA00022777"/>
    </source>
</evidence>
<evidence type="ECO:0000313" key="13">
    <source>
        <dbReference type="EMBL" id="SFV53815.1"/>
    </source>
</evidence>
<organism evidence="13">
    <name type="scientific">hydrothermal vent metagenome</name>
    <dbReference type="NCBI Taxonomy" id="652676"/>
    <lineage>
        <taxon>unclassified sequences</taxon>
        <taxon>metagenomes</taxon>
        <taxon>ecological metagenomes</taxon>
    </lineage>
</organism>
<dbReference type="Pfam" id="PF00512">
    <property type="entry name" value="HisKA"/>
    <property type="match status" value="1"/>
</dbReference>
<keyword evidence="4" id="KW-1003">Cell membrane</keyword>
<feature type="transmembrane region" description="Helical" evidence="11">
    <location>
        <begin position="12"/>
        <end position="30"/>
    </location>
</feature>
<dbReference type="SUPFAM" id="SSF47384">
    <property type="entry name" value="Homodimeric domain of signal transducing histidine kinase"/>
    <property type="match status" value="1"/>
</dbReference>
<dbReference type="InterPro" id="IPR003661">
    <property type="entry name" value="HisK_dim/P_dom"/>
</dbReference>
<keyword evidence="5" id="KW-0597">Phosphoprotein</keyword>
<evidence type="ECO:0000256" key="2">
    <source>
        <dbReference type="ARBA" id="ARBA00004651"/>
    </source>
</evidence>
<dbReference type="PROSITE" id="PS50109">
    <property type="entry name" value="HIS_KIN"/>
    <property type="match status" value="1"/>
</dbReference>
<dbReference type="EC" id="2.7.13.3" evidence="3"/>
<dbReference type="GO" id="GO:0004721">
    <property type="term" value="F:phosphoprotein phosphatase activity"/>
    <property type="evidence" value="ECO:0007669"/>
    <property type="project" value="TreeGrafter"/>
</dbReference>
<dbReference type="CDD" id="cd00082">
    <property type="entry name" value="HisKA"/>
    <property type="match status" value="1"/>
</dbReference>
<keyword evidence="8 13" id="KW-0418">Kinase</keyword>
<dbReference type="SMART" id="SM00387">
    <property type="entry name" value="HATPase_c"/>
    <property type="match status" value="1"/>
</dbReference>
<evidence type="ECO:0000256" key="6">
    <source>
        <dbReference type="ARBA" id="ARBA00022679"/>
    </source>
</evidence>
<evidence type="ECO:0000256" key="3">
    <source>
        <dbReference type="ARBA" id="ARBA00012438"/>
    </source>
</evidence>
<dbReference type="SMART" id="SM00388">
    <property type="entry name" value="HisKA"/>
    <property type="match status" value="1"/>
</dbReference>
<dbReference type="PANTHER" id="PTHR45453">
    <property type="entry name" value="PHOSPHATE REGULON SENSOR PROTEIN PHOR"/>
    <property type="match status" value="1"/>
</dbReference>
<evidence type="ECO:0000256" key="10">
    <source>
        <dbReference type="ARBA" id="ARBA00023136"/>
    </source>
</evidence>
<feature type="transmembrane region" description="Helical" evidence="11">
    <location>
        <begin position="115"/>
        <end position="138"/>
    </location>
</feature>
<reference evidence="13" key="1">
    <citation type="submission" date="2016-10" db="EMBL/GenBank/DDBJ databases">
        <authorList>
            <person name="de Groot N.N."/>
        </authorList>
    </citation>
    <scope>NUCLEOTIDE SEQUENCE</scope>
</reference>
<keyword evidence="7 11" id="KW-0812">Transmembrane</keyword>
<dbReference type="SUPFAM" id="SSF55874">
    <property type="entry name" value="ATPase domain of HSP90 chaperone/DNA topoisomerase II/histidine kinase"/>
    <property type="match status" value="1"/>
</dbReference>
<dbReference type="Gene3D" id="1.10.287.130">
    <property type="match status" value="1"/>
</dbReference>
<dbReference type="PRINTS" id="PR00344">
    <property type="entry name" value="BCTRLSENSOR"/>
</dbReference>
<protein>
    <recommendedName>
        <fullName evidence="3">histidine kinase</fullName>
        <ecNumber evidence="3">2.7.13.3</ecNumber>
    </recommendedName>
</protein>
<evidence type="ECO:0000259" key="12">
    <source>
        <dbReference type="PROSITE" id="PS50109"/>
    </source>
</evidence>
<dbReference type="Pfam" id="PF02518">
    <property type="entry name" value="HATPase_c"/>
    <property type="match status" value="1"/>
</dbReference>
<dbReference type="InterPro" id="IPR005467">
    <property type="entry name" value="His_kinase_dom"/>
</dbReference>
<evidence type="ECO:0000256" key="11">
    <source>
        <dbReference type="SAM" id="Phobius"/>
    </source>
</evidence>
<keyword evidence="6" id="KW-0808">Transferase</keyword>
<dbReference type="InterPro" id="IPR036890">
    <property type="entry name" value="HATPase_C_sf"/>
</dbReference>
<dbReference type="GO" id="GO:0016036">
    <property type="term" value="P:cellular response to phosphate starvation"/>
    <property type="evidence" value="ECO:0007669"/>
    <property type="project" value="TreeGrafter"/>
</dbReference>
<dbReference type="AlphaFoldDB" id="A0A1W1BJZ5"/>
<dbReference type="PANTHER" id="PTHR45453:SF2">
    <property type="entry name" value="HISTIDINE KINASE"/>
    <property type="match status" value="1"/>
</dbReference>